<dbReference type="SMART" id="SM00981">
    <property type="entry name" value="THUMP"/>
    <property type="match status" value="1"/>
</dbReference>
<evidence type="ECO:0000256" key="1">
    <source>
        <dbReference type="PROSITE-ProRule" id="PRU00529"/>
    </source>
</evidence>
<evidence type="ECO:0000313" key="3">
    <source>
        <dbReference type="EMBL" id="KAL3232398.1"/>
    </source>
</evidence>
<gene>
    <name evidence="3" type="ORF">RNJ44_04314</name>
</gene>
<dbReference type="PANTHER" id="PTHR13452:SF10">
    <property type="entry name" value="THUMP DOMAIN-CONTAINING PROTEIN 1"/>
    <property type="match status" value="1"/>
</dbReference>
<proteinExistence type="predicted"/>
<dbReference type="PANTHER" id="PTHR13452">
    <property type="entry name" value="THUMP DOMAIN CONTAINING PROTEIN 1-RELATED"/>
    <property type="match status" value="1"/>
</dbReference>
<dbReference type="SUPFAM" id="SSF143437">
    <property type="entry name" value="THUMP domain-like"/>
    <property type="match status" value="1"/>
</dbReference>
<dbReference type="PROSITE" id="PS51165">
    <property type="entry name" value="THUMP"/>
    <property type="match status" value="1"/>
</dbReference>
<dbReference type="EMBL" id="JBEVYD010000005">
    <property type="protein sequence ID" value="KAL3232398.1"/>
    <property type="molecule type" value="Genomic_DNA"/>
</dbReference>
<keyword evidence="1" id="KW-0694">RNA-binding</keyword>
<reference evidence="3 4" key="1">
    <citation type="submission" date="2024-05" db="EMBL/GenBank/DDBJ databases">
        <title>Long read based assembly of the Candida bracarensis genome reveals expanded adhesin content.</title>
        <authorList>
            <person name="Marcet-Houben M."/>
            <person name="Ksiezopolska E."/>
            <person name="Gabaldon T."/>
        </authorList>
    </citation>
    <scope>NUCLEOTIDE SEQUENCE [LARGE SCALE GENOMIC DNA]</scope>
    <source>
        <strain evidence="3 4">CBM6</strain>
    </source>
</reference>
<evidence type="ECO:0000259" key="2">
    <source>
        <dbReference type="PROSITE" id="PS51165"/>
    </source>
</evidence>
<dbReference type="Gene3D" id="3.30.2300.10">
    <property type="entry name" value="THUMP superfamily"/>
    <property type="match status" value="1"/>
</dbReference>
<dbReference type="InterPro" id="IPR040183">
    <property type="entry name" value="THUMPD1-like"/>
</dbReference>
<dbReference type="Proteomes" id="UP001623330">
    <property type="component" value="Unassembled WGS sequence"/>
</dbReference>
<sequence>MGTKRGNDGGDNKRVKKFKVASGFLDPGTSGLYATCSRRKERQAIQELAGVLEEKIEEIYGEISQDDDDKDNEDKLSIEDEIAKELKELKEKKEDQDKKQLLKPIDLSCECVVFFKTRKPVVPTELVKNVIEDFGNPENMEKRTRYIQKLTPITYSCNATKEQFQKLIDQIIEPVFKTEKIFKFAVEVTRRNFNTMERMDIINQVVGSVMKLGDHKVDLKAYDKVIMVECFKNNIGMSILDSDYSQKYKKYNVQQLYEAKYKDNEK</sequence>
<dbReference type="CDD" id="cd11717">
    <property type="entry name" value="THUMP_THUMPD1_like"/>
    <property type="match status" value="1"/>
</dbReference>
<accession>A0ABR4NUP1</accession>
<evidence type="ECO:0000313" key="4">
    <source>
        <dbReference type="Proteomes" id="UP001623330"/>
    </source>
</evidence>
<keyword evidence="4" id="KW-1185">Reference proteome</keyword>
<name>A0ABR4NUP1_9SACH</name>
<dbReference type="InterPro" id="IPR004114">
    <property type="entry name" value="THUMP_dom"/>
</dbReference>
<feature type="domain" description="THUMP" evidence="2">
    <location>
        <begin position="135"/>
        <end position="241"/>
    </location>
</feature>
<organism evidence="3 4">
    <name type="scientific">Nakaseomyces bracarensis</name>
    <dbReference type="NCBI Taxonomy" id="273131"/>
    <lineage>
        <taxon>Eukaryota</taxon>
        <taxon>Fungi</taxon>
        <taxon>Dikarya</taxon>
        <taxon>Ascomycota</taxon>
        <taxon>Saccharomycotina</taxon>
        <taxon>Saccharomycetes</taxon>
        <taxon>Saccharomycetales</taxon>
        <taxon>Saccharomycetaceae</taxon>
        <taxon>Nakaseomyces</taxon>
    </lineage>
</organism>
<comment type="caution">
    <text evidence="3">The sequence shown here is derived from an EMBL/GenBank/DDBJ whole genome shotgun (WGS) entry which is preliminary data.</text>
</comment>
<protein>
    <submittedName>
        <fullName evidence="3">tRNA acetyltransferase TAN1</fullName>
    </submittedName>
</protein>
<dbReference type="Pfam" id="PF02926">
    <property type="entry name" value="THUMP"/>
    <property type="match status" value="1"/>
</dbReference>